<dbReference type="PANTHER" id="PTHR43331">
    <property type="entry name" value="HOMOSERINE DEHYDROGENASE"/>
    <property type="match status" value="1"/>
</dbReference>
<dbReference type="AlphaFoldDB" id="X1LP14"/>
<dbReference type="GO" id="GO:0004412">
    <property type="term" value="F:homoserine dehydrogenase activity"/>
    <property type="evidence" value="ECO:0007669"/>
    <property type="project" value="UniProtKB-EC"/>
</dbReference>
<reference evidence="6" key="1">
    <citation type="journal article" date="2014" name="Front. Microbiol.">
        <title>High frequency of phylogenetically diverse reductive dehalogenase-homologous genes in deep subseafloor sedimentary metagenomes.</title>
        <authorList>
            <person name="Kawai M."/>
            <person name="Futagami T."/>
            <person name="Toyoda A."/>
            <person name="Takaki Y."/>
            <person name="Nishi S."/>
            <person name="Hori S."/>
            <person name="Arai W."/>
            <person name="Tsubouchi T."/>
            <person name="Morono Y."/>
            <person name="Uchiyama I."/>
            <person name="Ito T."/>
            <person name="Fujiyama A."/>
            <person name="Inagaki F."/>
            <person name="Takami H."/>
        </authorList>
    </citation>
    <scope>NUCLEOTIDE SEQUENCE</scope>
    <source>
        <strain evidence="6">Expedition CK06-06</strain>
    </source>
</reference>
<dbReference type="Pfam" id="PF00742">
    <property type="entry name" value="Homoserine_dh"/>
    <property type="match status" value="1"/>
</dbReference>
<gene>
    <name evidence="6" type="ORF">S06H3_27455</name>
</gene>
<organism evidence="6">
    <name type="scientific">marine sediment metagenome</name>
    <dbReference type="NCBI Taxonomy" id="412755"/>
    <lineage>
        <taxon>unclassified sequences</taxon>
        <taxon>metagenomes</taxon>
        <taxon>ecological metagenomes</taxon>
    </lineage>
</organism>
<dbReference type="Gene3D" id="3.30.70.260">
    <property type="match status" value="1"/>
</dbReference>
<dbReference type="EMBL" id="BARV01015926">
    <property type="protein sequence ID" value="GAI21087.1"/>
    <property type="molecule type" value="Genomic_DNA"/>
</dbReference>
<dbReference type="InterPro" id="IPR001342">
    <property type="entry name" value="HDH_cat"/>
</dbReference>
<dbReference type="NCBIfam" id="NF004976">
    <property type="entry name" value="PRK06349.1"/>
    <property type="match status" value="1"/>
</dbReference>
<protein>
    <recommendedName>
        <fullName evidence="2">homoserine dehydrogenase</fullName>
        <ecNumber evidence="2">1.1.1.3</ecNumber>
    </recommendedName>
</protein>
<feature type="domain" description="ACT" evidence="5">
    <location>
        <begin position="183"/>
        <end position="263"/>
    </location>
</feature>
<dbReference type="PROSITE" id="PS51671">
    <property type="entry name" value="ACT"/>
    <property type="match status" value="1"/>
</dbReference>
<evidence type="ECO:0000256" key="4">
    <source>
        <dbReference type="ARBA" id="ARBA00023002"/>
    </source>
</evidence>
<dbReference type="PROSITE" id="PS01042">
    <property type="entry name" value="HOMOSER_DHGENASE"/>
    <property type="match status" value="1"/>
</dbReference>
<dbReference type="GO" id="GO:0009088">
    <property type="term" value="P:threonine biosynthetic process"/>
    <property type="evidence" value="ECO:0007669"/>
    <property type="project" value="TreeGrafter"/>
</dbReference>
<dbReference type="InterPro" id="IPR019811">
    <property type="entry name" value="HDH_CS"/>
</dbReference>
<evidence type="ECO:0000256" key="3">
    <source>
        <dbReference type="ARBA" id="ARBA00022857"/>
    </source>
</evidence>
<proteinExistence type="inferred from homology"/>
<accession>X1LP14</accession>
<evidence type="ECO:0000313" key="6">
    <source>
        <dbReference type="EMBL" id="GAI21087.1"/>
    </source>
</evidence>
<dbReference type="Gene3D" id="3.30.360.10">
    <property type="entry name" value="Dihydrodipicolinate Reductase, domain 2"/>
    <property type="match status" value="1"/>
</dbReference>
<comment type="similarity">
    <text evidence="1">Belongs to the homoserine dehydrogenase family.</text>
</comment>
<keyword evidence="3" id="KW-0521">NADP</keyword>
<comment type="caution">
    <text evidence="6">The sequence shown here is derived from an EMBL/GenBank/DDBJ whole genome shotgun (WGS) entry which is preliminary data.</text>
</comment>
<evidence type="ECO:0000256" key="1">
    <source>
        <dbReference type="ARBA" id="ARBA00006753"/>
    </source>
</evidence>
<keyword evidence="4" id="KW-0560">Oxidoreductase</keyword>
<dbReference type="CDD" id="cd04881">
    <property type="entry name" value="ACT_HSDH-Hom"/>
    <property type="match status" value="1"/>
</dbReference>
<feature type="non-terminal residue" evidence="6">
    <location>
        <position position="1"/>
    </location>
</feature>
<name>X1LP14_9ZZZZ</name>
<dbReference type="PANTHER" id="PTHR43331:SF1">
    <property type="entry name" value="HOMOSERINE DEHYDROGENASE"/>
    <property type="match status" value="1"/>
</dbReference>
<dbReference type="EC" id="1.1.1.3" evidence="2"/>
<evidence type="ECO:0000259" key="5">
    <source>
        <dbReference type="PROSITE" id="PS51671"/>
    </source>
</evidence>
<dbReference type="InterPro" id="IPR045865">
    <property type="entry name" value="ACT-like_dom_sf"/>
</dbReference>
<evidence type="ECO:0000256" key="2">
    <source>
        <dbReference type="ARBA" id="ARBA00013213"/>
    </source>
</evidence>
<dbReference type="FunFam" id="3.30.360.10:FF:000005">
    <property type="entry name" value="Homoserine dehydrogenase"/>
    <property type="match status" value="1"/>
</dbReference>
<dbReference type="SUPFAM" id="SSF55347">
    <property type="entry name" value="Glyceraldehyde-3-phosphate dehydrogenase-like, C-terminal domain"/>
    <property type="match status" value="1"/>
</dbReference>
<dbReference type="Pfam" id="PF01842">
    <property type="entry name" value="ACT"/>
    <property type="match status" value="1"/>
</dbReference>
<dbReference type="InterPro" id="IPR002912">
    <property type="entry name" value="ACT_dom"/>
</dbReference>
<dbReference type="SUPFAM" id="SSF55021">
    <property type="entry name" value="ACT-like"/>
    <property type="match status" value="1"/>
</dbReference>
<sequence>EKNNLSFDEALAKAQELGYAEKANPSSDIEGYDAACKLAILASIAFNSRVTLNDVYREGITEVSSDDIGNALDMGYRIKLLAIGIEENGEISVRVHPALVPTSHILASIENTFNAVYIYGNYIDEIMSYGRGAGDRPTASSVVGDIIKIARNFDRKRKGIIYGCGCFEDKKFKSIDDTISKFYILMDVADKPGVLARIADVFGQNSVSINSMIQKQTDRERSARLIFITHEVVNKNLYKSISEISKLDVVDKVLSVIRVEDLS</sequence>